<evidence type="ECO:0000313" key="8">
    <source>
        <dbReference type="EMBL" id="CCC71388.1"/>
    </source>
</evidence>
<protein>
    <recommendedName>
        <fullName evidence="7">Zn(2)-C6 fungal-type domain-containing protein</fullName>
    </recommendedName>
</protein>
<evidence type="ECO:0000256" key="2">
    <source>
        <dbReference type="ARBA" id="ARBA00022833"/>
    </source>
</evidence>
<feature type="domain" description="Zn(2)-C6 fungal-type" evidence="7">
    <location>
        <begin position="14"/>
        <end position="44"/>
    </location>
</feature>
<dbReference type="InterPro" id="IPR050675">
    <property type="entry name" value="OAF3"/>
</dbReference>
<dbReference type="AlphaFoldDB" id="G0VIR2"/>
<dbReference type="CDD" id="cd00067">
    <property type="entry name" value="GAL4"/>
    <property type="match status" value="1"/>
</dbReference>
<evidence type="ECO:0000256" key="5">
    <source>
        <dbReference type="ARBA" id="ARBA00023163"/>
    </source>
</evidence>
<name>G0VIR2_NAUCA</name>
<keyword evidence="9" id="KW-1185">Reference proteome</keyword>
<keyword evidence="2" id="KW-0862">Zinc</keyword>
<evidence type="ECO:0000256" key="6">
    <source>
        <dbReference type="ARBA" id="ARBA00023242"/>
    </source>
</evidence>
<dbReference type="InParanoid" id="G0VIR2"/>
<dbReference type="Gene3D" id="4.10.240.10">
    <property type="entry name" value="Zn(2)-C6 fungal-type DNA-binding domain"/>
    <property type="match status" value="1"/>
</dbReference>
<dbReference type="Proteomes" id="UP000001640">
    <property type="component" value="Chromosome 8"/>
</dbReference>
<reference key="2">
    <citation type="submission" date="2011-08" db="EMBL/GenBank/DDBJ databases">
        <title>Genome sequence of Naumovozyma castellii.</title>
        <authorList>
            <person name="Gordon J.L."/>
            <person name="Armisen D."/>
            <person name="Proux-Wera E."/>
            <person name="OhEigeartaigh S.S."/>
            <person name="Byrne K.P."/>
            <person name="Wolfe K.H."/>
        </authorList>
    </citation>
    <scope>NUCLEOTIDE SEQUENCE</scope>
    <source>
        <strain>Type strain:CBS 4309</strain>
    </source>
</reference>
<keyword evidence="5" id="KW-0804">Transcription</keyword>
<dbReference type="InterPro" id="IPR001138">
    <property type="entry name" value="Zn2Cys6_DnaBD"/>
</dbReference>
<dbReference type="eggNOG" id="ENOG502RJ72">
    <property type="taxonomic scope" value="Eukaryota"/>
</dbReference>
<dbReference type="RefSeq" id="XP_003677738.1">
    <property type="nucleotide sequence ID" value="XM_003677690.1"/>
</dbReference>
<dbReference type="GO" id="GO:0000978">
    <property type="term" value="F:RNA polymerase II cis-regulatory region sequence-specific DNA binding"/>
    <property type="evidence" value="ECO:0007669"/>
    <property type="project" value="TreeGrafter"/>
</dbReference>
<dbReference type="PANTHER" id="PTHR31069:SF29">
    <property type="entry name" value="OLEATE-ACTIVATED TRANSCRIPTION FACTOR 1-RELATED"/>
    <property type="match status" value="1"/>
</dbReference>
<dbReference type="OMA" id="CIFEDEL"/>
<keyword evidence="1" id="KW-0479">Metal-binding</keyword>
<keyword evidence="4" id="KW-0238">DNA-binding</keyword>
<dbReference type="EMBL" id="HE576759">
    <property type="protein sequence ID" value="CCC71388.1"/>
    <property type="molecule type" value="Genomic_DNA"/>
</dbReference>
<accession>G0VIR2</accession>
<dbReference type="CDD" id="cd12148">
    <property type="entry name" value="fungal_TF_MHR"/>
    <property type="match status" value="1"/>
</dbReference>
<organism evidence="8 9">
    <name type="scientific">Naumovozyma castellii</name>
    <name type="common">Yeast</name>
    <name type="synonym">Saccharomyces castellii</name>
    <dbReference type="NCBI Taxonomy" id="27288"/>
    <lineage>
        <taxon>Eukaryota</taxon>
        <taxon>Fungi</taxon>
        <taxon>Dikarya</taxon>
        <taxon>Ascomycota</taxon>
        <taxon>Saccharomycotina</taxon>
        <taxon>Saccharomycetes</taxon>
        <taxon>Saccharomycetales</taxon>
        <taxon>Saccharomycetaceae</taxon>
        <taxon>Naumovozyma</taxon>
    </lineage>
</organism>
<proteinExistence type="predicted"/>
<keyword evidence="6" id="KW-0539">Nucleus</keyword>
<dbReference type="GO" id="GO:0005634">
    <property type="term" value="C:nucleus"/>
    <property type="evidence" value="ECO:0007669"/>
    <property type="project" value="TreeGrafter"/>
</dbReference>
<dbReference type="GeneID" id="96905068"/>
<dbReference type="PROSITE" id="PS00463">
    <property type="entry name" value="ZN2_CY6_FUNGAL_1"/>
    <property type="match status" value="1"/>
</dbReference>
<dbReference type="InterPro" id="IPR036864">
    <property type="entry name" value="Zn2-C6_fun-type_DNA-bd_sf"/>
</dbReference>
<reference evidence="8 9" key="1">
    <citation type="journal article" date="2011" name="Proc. Natl. Acad. Sci. U.S.A.">
        <title>Evolutionary erosion of yeast sex chromosomes by mating-type switching accidents.</title>
        <authorList>
            <person name="Gordon J.L."/>
            <person name="Armisen D."/>
            <person name="Proux-Wera E."/>
            <person name="Oheigeartaigh S.S."/>
            <person name="Byrne K.P."/>
            <person name="Wolfe K.H."/>
        </authorList>
    </citation>
    <scope>NUCLEOTIDE SEQUENCE [LARGE SCALE GENOMIC DNA]</scope>
    <source>
        <strain evidence="9">ATCC 76901 / BCRC 22586 / CBS 4309 / NBRC 1992 / NRRL Y-12630</strain>
    </source>
</reference>
<dbReference type="PANTHER" id="PTHR31069">
    <property type="entry name" value="OLEATE-ACTIVATED TRANSCRIPTION FACTOR 1-RELATED"/>
    <property type="match status" value="1"/>
</dbReference>
<dbReference type="SUPFAM" id="SSF57701">
    <property type="entry name" value="Zn2/Cys6 DNA-binding domain"/>
    <property type="match status" value="1"/>
</dbReference>
<dbReference type="KEGG" id="ncs:NCAS_0H00780"/>
<dbReference type="GO" id="GO:0045944">
    <property type="term" value="P:positive regulation of transcription by RNA polymerase II"/>
    <property type="evidence" value="ECO:0007669"/>
    <property type="project" value="TreeGrafter"/>
</dbReference>
<keyword evidence="3" id="KW-0805">Transcription regulation</keyword>
<evidence type="ECO:0000313" key="9">
    <source>
        <dbReference type="Proteomes" id="UP000001640"/>
    </source>
</evidence>
<evidence type="ECO:0000256" key="1">
    <source>
        <dbReference type="ARBA" id="ARBA00022723"/>
    </source>
</evidence>
<evidence type="ECO:0000256" key="4">
    <source>
        <dbReference type="ARBA" id="ARBA00023125"/>
    </source>
</evidence>
<evidence type="ECO:0000259" key="7">
    <source>
        <dbReference type="PROSITE" id="PS50048"/>
    </source>
</evidence>
<evidence type="ECO:0000256" key="3">
    <source>
        <dbReference type="ARBA" id="ARBA00023015"/>
    </source>
</evidence>
<dbReference type="FunCoup" id="G0VIR2">
    <property type="interactions" value="270"/>
</dbReference>
<dbReference type="SMART" id="SM00066">
    <property type="entry name" value="GAL4"/>
    <property type="match status" value="1"/>
</dbReference>
<sequence length="909" mass="103958">MNDKNYRKARPSFVCLVCRSKKVKCDKARPSCGRCRKTNKLCVYEIDTDQLAGQFDEGSATSSNANTNEMAITPATSATSSSNDDASPMLRNASKISNGTSIISPQPENTGFGGSPNSLKMKPLQNQKIKNVKMRLWHPNDMLVSFGSTTFVDLPYGSHSFVESDLYLRALCAALHGDTITELRSRLTNISAASTPASMENPSHNPTVPTEAAITTRPKTLPNNLDREIHPLKFIEKAIVKWIENTTELVTNHMPLEYFNTTHTIDDSMHPSLLRSLHTLAREIEVILLDKDVIDILLKKFYSEVYPFYPLIDIPTFEKKLKNVLLNSNGRRYELNLYGSTTGIRLKLESLALFLIIISITLRSPTYSEEECHILKSNALETARQLLIFAQKLLSLLNGFKFTNENVLCSLLYLFLAEYLNPENRDVDITNDKIMTLKCLNTLATQIGLYNDPSSYPRYDNDPFTGEAFQQFRRKLWIGIQSINFQIFTSNGSSTTQNSDYLKIFLDTATNVTSLLSSKNFEVSEIEKKIFSIQEDKYEFHIIVARLMNSCTSLTTDQDLFEILENIKSTLAFMHQRFPISKLTDFEITSDIQTEPQWRNAEINLTGVEATEILNMNILGLSTIMNVYNVLSFHFEKTTGTNTSNNEPYFHKFILEGINAYLKLTTLIVDYLKGNYSLHIKRDNEYCLNKYAVLTLVKLWLSQMAYSLRFSYKKEIRKQQKVINSTTFLTNYPEDDDKLDTLLNLGISHIQRQMQVLVDLAAERLQDTYFGCYQATLMAKYLLYVMDNAALPNFINRFWDRAFNTKEIPEGVLYKLNMKWGLSTKNHNFVMKNLMNPESLKNINLKLLKQIEYMFEDTTFYKHPSPATFDSNNSTPSFDSEELLNQFLEINFDQFLGVINDNLGELPTL</sequence>
<gene>
    <name evidence="8" type="primary">NCAS0H00780</name>
    <name evidence="8" type="ordered locus">NCAS_0H00780</name>
</gene>
<dbReference type="Pfam" id="PF00172">
    <property type="entry name" value="Zn_clus"/>
    <property type="match status" value="1"/>
</dbReference>
<dbReference type="OrthoDB" id="2943660at2759"/>
<dbReference type="GO" id="GO:0000981">
    <property type="term" value="F:DNA-binding transcription factor activity, RNA polymerase II-specific"/>
    <property type="evidence" value="ECO:0007669"/>
    <property type="project" value="InterPro"/>
</dbReference>
<dbReference type="GO" id="GO:0008270">
    <property type="term" value="F:zinc ion binding"/>
    <property type="evidence" value="ECO:0007669"/>
    <property type="project" value="InterPro"/>
</dbReference>
<dbReference type="PROSITE" id="PS50048">
    <property type="entry name" value="ZN2_CY6_FUNGAL_2"/>
    <property type="match status" value="1"/>
</dbReference>
<dbReference type="HOGENOM" id="CLU_015392_0_0_1"/>